<dbReference type="SUPFAM" id="SSF46785">
    <property type="entry name" value="Winged helix' DNA-binding domain"/>
    <property type="match status" value="1"/>
</dbReference>
<sequence length="288" mass="33521">MIYILLDKRRATARELAERLEVSVRTVYRDIDALSLAGIPIYAEKGKGGGIFLAENFVLRHSLLSEEEQRRILIGLQSLRAAQYPETEETLAKLGAAFRRKENDWIAVDFSAWGKKETDKFAVIKEAILKKEAVTFSYFGANGKKEQRTVEPLRMLYKSRAWYMQGYCRNRQDYRTFRMSRIREPKMTGETFRRSNGELPKETDQSGQAPINILLHVDVKMAYRIYDEFEEEDVQKTEDGFLAEMNVPEDEWLYGYILSFGPFAAVVRPERIRGLIAERLKKMIENYS</sequence>
<dbReference type="PROSITE" id="PS52050">
    <property type="entry name" value="WYL"/>
    <property type="match status" value="1"/>
</dbReference>
<dbReference type="InterPro" id="IPR057727">
    <property type="entry name" value="WCX_dom"/>
</dbReference>
<reference evidence="4" key="1">
    <citation type="submission" date="2023-02" db="EMBL/GenBank/DDBJ databases">
        <title>Gut commensal Christensenella minuta modulates host metabolism via a new class of secondary bile acids.</title>
        <authorList>
            <person name="Liu C."/>
        </authorList>
    </citation>
    <scope>NUCLEOTIDE SEQUENCE</scope>
    <source>
        <strain evidence="4">CA70</strain>
    </source>
</reference>
<dbReference type="InterPro" id="IPR028349">
    <property type="entry name" value="PafC-like"/>
</dbReference>
<name>A0AAU8ABJ7_9FIRM</name>
<dbReference type="PANTHER" id="PTHR34580">
    <property type="match status" value="1"/>
</dbReference>
<evidence type="ECO:0000259" key="3">
    <source>
        <dbReference type="Pfam" id="PF25583"/>
    </source>
</evidence>
<dbReference type="InterPro" id="IPR036390">
    <property type="entry name" value="WH_DNA-bd_sf"/>
</dbReference>
<protein>
    <submittedName>
        <fullName evidence="4">YafY family protein</fullName>
    </submittedName>
</protein>
<accession>A0AAU8ABJ7</accession>
<evidence type="ECO:0000313" key="4">
    <source>
        <dbReference type="EMBL" id="XCC63508.1"/>
    </source>
</evidence>
<dbReference type="PANTHER" id="PTHR34580:SF1">
    <property type="entry name" value="PROTEIN PAFC"/>
    <property type="match status" value="1"/>
</dbReference>
<dbReference type="Pfam" id="PF25583">
    <property type="entry name" value="WCX"/>
    <property type="match status" value="1"/>
</dbReference>
<feature type="domain" description="WCX" evidence="3">
    <location>
        <begin position="210"/>
        <end position="283"/>
    </location>
</feature>
<evidence type="ECO:0000259" key="2">
    <source>
        <dbReference type="Pfam" id="PF13280"/>
    </source>
</evidence>
<dbReference type="Pfam" id="PF13280">
    <property type="entry name" value="WYL"/>
    <property type="match status" value="1"/>
</dbReference>
<dbReference type="Pfam" id="PF08279">
    <property type="entry name" value="HTH_11"/>
    <property type="match status" value="1"/>
</dbReference>
<dbReference type="InterPro" id="IPR026881">
    <property type="entry name" value="WYL_dom"/>
</dbReference>
<dbReference type="EMBL" id="CP117826">
    <property type="protein sequence ID" value="XCC63508.1"/>
    <property type="molecule type" value="Genomic_DNA"/>
</dbReference>
<feature type="domain" description="WYL" evidence="2">
    <location>
        <begin position="120"/>
        <end position="186"/>
    </location>
</feature>
<dbReference type="InterPro" id="IPR036388">
    <property type="entry name" value="WH-like_DNA-bd_sf"/>
</dbReference>
<dbReference type="InterPro" id="IPR051534">
    <property type="entry name" value="CBASS_pafABC_assoc_protein"/>
</dbReference>
<dbReference type="AlphaFoldDB" id="A0AAU8ABJ7"/>
<evidence type="ECO:0000259" key="1">
    <source>
        <dbReference type="Pfam" id="PF08279"/>
    </source>
</evidence>
<feature type="domain" description="Helix-turn-helix type 11" evidence="1">
    <location>
        <begin position="2"/>
        <end position="48"/>
    </location>
</feature>
<dbReference type="PIRSF" id="PIRSF016838">
    <property type="entry name" value="PafC"/>
    <property type="match status" value="1"/>
</dbReference>
<gene>
    <name evidence="4" type="ORF">PUP29_00395</name>
</gene>
<dbReference type="RefSeq" id="WP_353424035.1">
    <property type="nucleotide sequence ID" value="NZ_CP117826.1"/>
</dbReference>
<dbReference type="InterPro" id="IPR013196">
    <property type="entry name" value="HTH_11"/>
</dbReference>
<organism evidence="4">
    <name type="scientific">Christensenella massiliensis</name>
    <dbReference type="NCBI Taxonomy" id="1805714"/>
    <lineage>
        <taxon>Bacteria</taxon>
        <taxon>Bacillati</taxon>
        <taxon>Bacillota</taxon>
        <taxon>Clostridia</taxon>
        <taxon>Christensenellales</taxon>
        <taxon>Christensenellaceae</taxon>
        <taxon>Christensenella</taxon>
    </lineage>
</organism>
<dbReference type="Gene3D" id="1.10.10.10">
    <property type="entry name" value="Winged helix-like DNA-binding domain superfamily/Winged helix DNA-binding domain"/>
    <property type="match status" value="1"/>
</dbReference>
<proteinExistence type="predicted"/>